<accession>A0ABV6YY68</accession>
<dbReference type="PROSITE" id="PS50887">
    <property type="entry name" value="GGDEF"/>
    <property type="match status" value="1"/>
</dbReference>
<evidence type="ECO:0000259" key="2">
    <source>
        <dbReference type="PROSITE" id="PS50887"/>
    </source>
</evidence>
<evidence type="ECO:0000256" key="1">
    <source>
        <dbReference type="SAM" id="Phobius"/>
    </source>
</evidence>
<dbReference type="EMBL" id="JBHPBY010000158">
    <property type="protein sequence ID" value="MFC1851153.1"/>
    <property type="molecule type" value="Genomic_DNA"/>
</dbReference>
<dbReference type="PANTHER" id="PTHR45138:SF9">
    <property type="entry name" value="DIGUANYLATE CYCLASE DGCM-RELATED"/>
    <property type="match status" value="1"/>
</dbReference>
<dbReference type="Gene3D" id="3.30.70.270">
    <property type="match status" value="1"/>
</dbReference>
<dbReference type="InterPro" id="IPR048435">
    <property type="entry name" value="MASE6"/>
</dbReference>
<reference evidence="3 4" key="1">
    <citation type="submission" date="2024-09" db="EMBL/GenBank/DDBJ databases">
        <title>Laminarin stimulates single cell rates of sulfate reduction while oxygen inhibits transcriptomic activity in coastal marine sediment.</title>
        <authorList>
            <person name="Lindsay M."/>
            <person name="Orcutt B."/>
            <person name="Emerson D."/>
            <person name="Stepanauskas R."/>
            <person name="D'Angelo T."/>
        </authorList>
    </citation>
    <scope>NUCLEOTIDE SEQUENCE [LARGE SCALE GENOMIC DNA]</scope>
    <source>
        <strain evidence="3">SAG AM-311-K15</strain>
    </source>
</reference>
<feature type="transmembrane region" description="Helical" evidence="1">
    <location>
        <begin position="107"/>
        <end position="123"/>
    </location>
</feature>
<dbReference type="SMART" id="SM00267">
    <property type="entry name" value="GGDEF"/>
    <property type="match status" value="1"/>
</dbReference>
<protein>
    <submittedName>
        <fullName evidence="3">GGDEF domain-containing protein</fullName>
    </submittedName>
</protein>
<gene>
    <name evidence="3" type="ORF">ACFL27_13240</name>
</gene>
<keyword evidence="1" id="KW-1133">Transmembrane helix</keyword>
<feature type="transmembrane region" description="Helical" evidence="1">
    <location>
        <begin position="159"/>
        <end position="177"/>
    </location>
</feature>
<sequence length="359" mass="41670">MSFESFFYKLAYSRGNVVHDSETVKKIAALTFYLVIAFCILVFLGIESIISGRSYVGGMNLVFALITLLTVFYFRRTGNFSQYTIAIFFFFGLFCIHLVLSGGTENTGPLWCFIFPILAYYVLGHKRGSLVNGFVYSFIIFIMYYPDFPLLRTSYTQTFKFRFVLSYAFVTAISYVFEYSRFLIKSDLIRMTELLDQRSRTDELTGLSNRRDMNEWLVNEWSRYERYKQEFCVTICDIDHFKRINDEFGHECGDFVIKKLAHTILKIIRKQDRIARWGGEEFLILHPATSLPDAAVSIERVRLKIEQSIFSHKQQEISVTASFGVSDTQNKPTLAEIVKIADDRLYQAKKLGRNCVVSK</sequence>
<keyword evidence="4" id="KW-1185">Reference proteome</keyword>
<dbReference type="Pfam" id="PF20966">
    <property type="entry name" value="MASE6"/>
    <property type="match status" value="1"/>
</dbReference>
<dbReference type="InterPro" id="IPR043128">
    <property type="entry name" value="Rev_trsase/Diguanyl_cyclase"/>
</dbReference>
<dbReference type="InterPro" id="IPR050469">
    <property type="entry name" value="Diguanylate_Cyclase"/>
</dbReference>
<keyword evidence="1" id="KW-0812">Transmembrane</keyword>
<name>A0ABV6YY68_UNCC1</name>
<feature type="transmembrane region" description="Helical" evidence="1">
    <location>
        <begin position="55"/>
        <end position="74"/>
    </location>
</feature>
<dbReference type="Pfam" id="PF00990">
    <property type="entry name" value="GGDEF"/>
    <property type="match status" value="1"/>
</dbReference>
<feature type="transmembrane region" description="Helical" evidence="1">
    <location>
        <begin position="27"/>
        <end position="46"/>
    </location>
</feature>
<evidence type="ECO:0000313" key="4">
    <source>
        <dbReference type="Proteomes" id="UP001594351"/>
    </source>
</evidence>
<proteinExistence type="predicted"/>
<feature type="transmembrane region" description="Helical" evidence="1">
    <location>
        <begin position="80"/>
        <end position="100"/>
    </location>
</feature>
<feature type="transmembrane region" description="Helical" evidence="1">
    <location>
        <begin position="129"/>
        <end position="147"/>
    </location>
</feature>
<dbReference type="NCBIfam" id="TIGR00254">
    <property type="entry name" value="GGDEF"/>
    <property type="match status" value="1"/>
</dbReference>
<organism evidence="3 4">
    <name type="scientific">candidate division CSSED10-310 bacterium</name>
    <dbReference type="NCBI Taxonomy" id="2855610"/>
    <lineage>
        <taxon>Bacteria</taxon>
        <taxon>Bacteria division CSSED10-310</taxon>
    </lineage>
</organism>
<dbReference type="InterPro" id="IPR000160">
    <property type="entry name" value="GGDEF_dom"/>
</dbReference>
<feature type="domain" description="GGDEF" evidence="2">
    <location>
        <begin position="229"/>
        <end position="359"/>
    </location>
</feature>
<dbReference type="SUPFAM" id="SSF55073">
    <property type="entry name" value="Nucleotide cyclase"/>
    <property type="match status" value="1"/>
</dbReference>
<dbReference type="PANTHER" id="PTHR45138">
    <property type="entry name" value="REGULATORY COMPONENTS OF SENSORY TRANSDUCTION SYSTEM"/>
    <property type="match status" value="1"/>
</dbReference>
<dbReference type="InterPro" id="IPR029787">
    <property type="entry name" value="Nucleotide_cyclase"/>
</dbReference>
<dbReference type="CDD" id="cd01949">
    <property type="entry name" value="GGDEF"/>
    <property type="match status" value="1"/>
</dbReference>
<comment type="caution">
    <text evidence="3">The sequence shown here is derived from an EMBL/GenBank/DDBJ whole genome shotgun (WGS) entry which is preliminary data.</text>
</comment>
<dbReference type="Proteomes" id="UP001594351">
    <property type="component" value="Unassembled WGS sequence"/>
</dbReference>
<keyword evidence="1" id="KW-0472">Membrane</keyword>
<evidence type="ECO:0000313" key="3">
    <source>
        <dbReference type="EMBL" id="MFC1851153.1"/>
    </source>
</evidence>